<dbReference type="AlphaFoldDB" id="A0A0E9TAI5"/>
<sequence>MSCRLKTDCKNLRCAHRVGVMTSVVSRSVSVSHIAQLRMTADRI</sequence>
<proteinExistence type="predicted"/>
<name>A0A0E9TAI5_ANGAN</name>
<reference evidence="1" key="2">
    <citation type="journal article" date="2015" name="Fish Shellfish Immunol.">
        <title>Early steps in the European eel (Anguilla anguilla)-Vibrio vulnificus interaction in the gills: Role of the RtxA13 toxin.</title>
        <authorList>
            <person name="Callol A."/>
            <person name="Pajuelo D."/>
            <person name="Ebbesson L."/>
            <person name="Teles M."/>
            <person name="MacKenzie S."/>
            <person name="Amaro C."/>
        </authorList>
    </citation>
    <scope>NUCLEOTIDE SEQUENCE</scope>
</reference>
<accession>A0A0E9TAI5</accession>
<protein>
    <submittedName>
        <fullName evidence="1">Uncharacterized protein</fullName>
    </submittedName>
</protein>
<dbReference type="EMBL" id="GBXM01058150">
    <property type="protein sequence ID" value="JAH50427.1"/>
    <property type="molecule type" value="Transcribed_RNA"/>
</dbReference>
<evidence type="ECO:0000313" key="1">
    <source>
        <dbReference type="EMBL" id="JAH50427.1"/>
    </source>
</evidence>
<reference evidence="1" key="1">
    <citation type="submission" date="2014-11" db="EMBL/GenBank/DDBJ databases">
        <authorList>
            <person name="Amaro Gonzalez C."/>
        </authorList>
    </citation>
    <scope>NUCLEOTIDE SEQUENCE</scope>
</reference>
<organism evidence="1">
    <name type="scientific">Anguilla anguilla</name>
    <name type="common">European freshwater eel</name>
    <name type="synonym">Muraena anguilla</name>
    <dbReference type="NCBI Taxonomy" id="7936"/>
    <lineage>
        <taxon>Eukaryota</taxon>
        <taxon>Metazoa</taxon>
        <taxon>Chordata</taxon>
        <taxon>Craniata</taxon>
        <taxon>Vertebrata</taxon>
        <taxon>Euteleostomi</taxon>
        <taxon>Actinopterygii</taxon>
        <taxon>Neopterygii</taxon>
        <taxon>Teleostei</taxon>
        <taxon>Anguilliformes</taxon>
        <taxon>Anguillidae</taxon>
        <taxon>Anguilla</taxon>
    </lineage>
</organism>